<feature type="transmembrane region" description="Helical" evidence="1">
    <location>
        <begin position="343"/>
        <end position="361"/>
    </location>
</feature>
<keyword evidence="1" id="KW-0812">Transmembrane</keyword>
<evidence type="ECO:0000256" key="1">
    <source>
        <dbReference type="SAM" id="Phobius"/>
    </source>
</evidence>
<feature type="transmembrane region" description="Helical" evidence="1">
    <location>
        <begin position="76"/>
        <end position="93"/>
    </location>
</feature>
<feature type="transmembrane region" description="Helical" evidence="1">
    <location>
        <begin position="196"/>
        <end position="226"/>
    </location>
</feature>
<dbReference type="RefSeq" id="WP_163961065.1">
    <property type="nucleotide sequence ID" value="NZ_JAAIVB010000013.1"/>
</dbReference>
<dbReference type="Proteomes" id="UP000482155">
    <property type="component" value="Unassembled WGS sequence"/>
</dbReference>
<feature type="transmembrane region" description="Helical" evidence="1">
    <location>
        <begin position="142"/>
        <end position="162"/>
    </location>
</feature>
<keyword evidence="1" id="KW-0472">Membrane</keyword>
<feature type="transmembrane region" description="Helical" evidence="1">
    <location>
        <begin position="233"/>
        <end position="255"/>
    </location>
</feature>
<feature type="transmembrane region" description="Helical" evidence="1">
    <location>
        <begin position="292"/>
        <end position="311"/>
    </location>
</feature>
<feature type="transmembrane region" description="Helical" evidence="1">
    <location>
        <begin position="99"/>
        <end position="121"/>
    </location>
</feature>
<feature type="transmembrane region" description="Helical" evidence="1">
    <location>
        <begin position="446"/>
        <end position="471"/>
    </location>
</feature>
<evidence type="ECO:0000313" key="3">
    <source>
        <dbReference type="Proteomes" id="UP000482155"/>
    </source>
</evidence>
<proteinExistence type="predicted"/>
<name>A0A6B3SIN8_9BURK</name>
<sequence length="573" mass="64195">MKPVRLPAAATNALPRWMLLSLCMLYILPGLIRRDPWKTQDDASGFGIMWTMAHGTLNDWLWPHIVGLPMPDKGPLAYWIGALCIKLFGPLLGDDLAARISTIGFFLLGCIAVWYTTYLLGRRPETQPLKLAFGGQPEPRDYGRTLADGALLIYLGCLGLLLHSHSTSAEALQVSLVATAMYAAVRLFDSQSLRHAAWLGAVFGLLVLTRGWVFPLAAWTGLLVLACLGNSRLIMRLCAVTLPVAVLVAATWILACRIERPFNSSPFDAWMVWNYRQISLPSLESLHYLLKYGIWFAWPAWPFAGWAIYAWRRQYKAWHITLPLTFLVSAVVVALVNPHPEEGMLLAMLPPLAMLAAFGLPTMKRGAINAVDWFSVMTLSFTSAFVWLAWIAKQTGWPGWLARNALKLVPGFKPEFNLIACLIATVATIGWLALVQWRISRRPSVLWRAVVLSSGGVILCWVLLMTLWLPWINYYKSYEGVARRIGENIVPAKHCVDSNVGPAQRASFAYFGGVPFAGFNDAQCDYLLLQDNRNGATDNPAETDPGKGKWKLLWEGRRPSDRDERYRLYQRIH</sequence>
<dbReference type="GO" id="GO:0016740">
    <property type="term" value="F:transferase activity"/>
    <property type="evidence" value="ECO:0007669"/>
    <property type="project" value="UniProtKB-KW"/>
</dbReference>
<feature type="transmembrane region" description="Helical" evidence="1">
    <location>
        <begin position="318"/>
        <end position="337"/>
    </location>
</feature>
<dbReference type="EMBL" id="JAAIVB010000013">
    <property type="protein sequence ID" value="NEX60563.1"/>
    <property type="molecule type" value="Genomic_DNA"/>
</dbReference>
<keyword evidence="1" id="KW-1133">Transmembrane helix</keyword>
<reference evidence="2 3" key="1">
    <citation type="submission" date="2020-02" db="EMBL/GenBank/DDBJ databases">
        <authorList>
            <person name="Kim M.K."/>
        </authorList>
    </citation>
    <scope>NUCLEOTIDE SEQUENCE [LARGE SCALE GENOMIC DNA]</scope>
    <source>
        <strain evidence="2 3">17J57-3</strain>
    </source>
</reference>
<evidence type="ECO:0000313" key="2">
    <source>
        <dbReference type="EMBL" id="NEX60563.1"/>
    </source>
</evidence>
<feature type="transmembrane region" description="Helical" evidence="1">
    <location>
        <begin position="373"/>
        <end position="392"/>
    </location>
</feature>
<keyword evidence="2" id="KW-0808">Transferase</keyword>
<feature type="transmembrane region" description="Helical" evidence="1">
    <location>
        <begin position="14"/>
        <end position="32"/>
    </location>
</feature>
<feature type="transmembrane region" description="Helical" evidence="1">
    <location>
        <begin position="416"/>
        <end position="434"/>
    </location>
</feature>
<accession>A0A6B3SIN8</accession>
<gene>
    <name evidence="2" type="ORF">G3574_05695</name>
</gene>
<dbReference type="AlphaFoldDB" id="A0A6B3SIN8"/>
<comment type="caution">
    <text evidence="2">The sequence shown here is derived from an EMBL/GenBank/DDBJ whole genome shotgun (WGS) entry which is preliminary data.</text>
</comment>
<organism evidence="2 3">
    <name type="scientific">Noviherbaspirillum galbum</name>
    <dbReference type="NCBI Taxonomy" id="2709383"/>
    <lineage>
        <taxon>Bacteria</taxon>
        <taxon>Pseudomonadati</taxon>
        <taxon>Pseudomonadota</taxon>
        <taxon>Betaproteobacteria</taxon>
        <taxon>Burkholderiales</taxon>
        <taxon>Oxalobacteraceae</taxon>
        <taxon>Noviherbaspirillum</taxon>
    </lineage>
</organism>
<protein>
    <submittedName>
        <fullName evidence="2">Glycosyltransferase</fullName>
    </submittedName>
</protein>
<keyword evidence="3" id="KW-1185">Reference proteome</keyword>